<gene>
    <name evidence="2" type="ORF">LLUT_LOCUS3494</name>
</gene>
<feature type="signal peptide" evidence="1">
    <location>
        <begin position="1"/>
        <end position="28"/>
    </location>
</feature>
<keyword evidence="1" id="KW-0732">Signal</keyword>
<protein>
    <submittedName>
        <fullName evidence="2">Uncharacterized protein</fullName>
    </submittedName>
</protein>
<evidence type="ECO:0000313" key="2">
    <source>
        <dbReference type="EMBL" id="CAL0302434.1"/>
    </source>
</evidence>
<reference evidence="2 3" key="1">
    <citation type="submission" date="2024-03" db="EMBL/GenBank/DDBJ databases">
        <authorList>
            <person name="Martinez-Hernandez J."/>
        </authorList>
    </citation>
    <scope>NUCLEOTIDE SEQUENCE [LARGE SCALE GENOMIC DNA]</scope>
</reference>
<dbReference type="EMBL" id="CAXHTB010000002">
    <property type="protein sequence ID" value="CAL0302434.1"/>
    <property type="molecule type" value="Genomic_DNA"/>
</dbReference>
<dbReference type="Proteomes" id="UP001497480">
    <property type="component" value="Unassembled WGS sequence"/>
</dbReference>
<dbReference type="AlphaFoldDB" id="A0AAV1VZC5"/>
<keyword evidence="3" id="KW-1185">Reference proteome</keyword>
<feature type="chain" id="PRO_5043819230" evidence="1">
    <location>
        <begin position="29"/>
        <end position="78"/>
    </location>
</feature>
<evidence type="ECO:0000313" key="3">
    <source>
        <dbReference type="Proteomes" id="UP001497480"/>
    </source>
</evidence>
<evidence type="ECO:0000256" key="1">
    <source>
        <dbReference type="SAM" id="SignalP"/>
    </source>
</evidence>
<accession>A0AAV1VZC5</accession>
<proteinExistence type="predicted"/>
<comment type="caution">
    <text evidence="2">The sequence shown here is derived from an EMBL/GenBank/DDBJ whole genome shotgun (WGS) entry which is preliminary data.</text>
</comment>
<organism evidence="2 3">
    <name type="scientific">Lupinus luteus</name>
    <name type="common">European yellow lupine</name>
    <dbReference type="NCBI Taxonomy" id="3873"/>
    <lineage>
        <taxon>Eukaryota</taxon>
        <taxon>Viridiplantae</taxon>
        <taxon>Streptophyta</taxon>
        <taxon>Embryophyta</taxon>
        <taxon>Tracheophyta</taxon>
        <taxon>Spermatophyta</taxon>
        <taxon>Magnoliopsida</taxon>
        <taxon>eudicotyledons</taxon>
        <taxon>Gunneridae</taxon>
        <taxon>Pentapetalae</taxon>
        <taxon>rosids</taxon>
        <taxon>fabids</taxon>
        <taxon>Fabales</taxon>
        <taxon>Fabaceae</taxon>
        <taxon>Papilionoideae</taxon>
        <taxon>50 kb inversion clade</taxon>
        <taxon>genistoids sensu lato</taxon>
        <taxon>core genistoids</taxon>
        <taxon>Genisteae</taxon>
        <taxon>Lupinus</taxon>
    </lineage>
</organism>
<name>A0AAV1VZC5_LUPLU</name>
<sequence>MAKSSFMVAFMIWFLVSTSIQEFQISEASERVDHIRCRWEGECSYLNYCDPNSKQKDCKKYCEAGICKCTCGGCCFPN</sequence>